<evidence type="ECO:0000313" key="2">
    <source>
        <dbReference type="EMBL" id="MFD3394285.1"/>
    </source>
</evidence>
<dbReference type="SUPFAM" id="SSF55729">
    <property type="entry name" value="Acyl-CoA N-acyltransferases (Nat)"/>
    <property type="match status" value="1"/>
</dbReference>
<dbReference type="InterPro" id="IPR051531">
    <property type="entry name" value="N-acetyltransferase"/>
</dbReference>
<dbReference type="RefSeq" id="WP_377983167.1">
    <property type="nucleotide sequence ID" value="NZ_JBBKXZ010000002.1"/>
</dbReference>
<dbReference type="PANTHER" id="PTHR43792">
    <property type="entry name" value="GNAT FAMILY, PUTATIVE (AFU_ORTHOLOGUE AFUA_3G00765)-RELATED-RELATED"/>
    <property type="match status" value="1"/>
</dbReference>
<proteinExistence type="predicted"/>
<keyword evidence="3" id="KW-1185">Reference proteome</keyword>
<dbReference type="Gene3D" id="3.40.630.30">
    <property type="match status" value="1"/>
</dbReference>
<sequence>MQILHTNRLQLRPIDIKDADFMLQLLNCPGFIRFIGDRQVRTIESCTTYIENMLANPDITYWVVQLKHNKTPVGVVTWVKRDFLPSPDLGYALLPEFEGNGYAFEASKEWLAYQKIENEPVLAICQANNTASIRLLKKLAFELESTFEKEGHLMHRYSYQ</sequence>
<evidence type="ECO:0000313" key="3">
    <source>
        <dbReference type="Proteomes" id="UP001598138"/>
    </source>
</evidence>
<evidence type="ECO:0000259" key="1">
    <source>
        <dbReference type="Pfam" id="PF13302"/>
    </source>
</evidence>
<dbReference type="EMBL" id="JBBKXZ010000002">
    <property type="protein sequence ID" value="MFD3394285.1"/>
    <property type="molecule type" value="Genomic_DNA"/>
</dbReference>
<comment type="caution">
    <text evidence="2">The sequence shown here is derived from an EMBL/GenBank/DDBJ whole genome shotgun (WGS) entry which is preliminary data.</text>
</comment>
<dbReference type="Pfam" id="PF13302">
    <property type="entry name" value="Acetyltransf_3"/>
    <property type="match status" value="1"/>
</dbReference>
<name>A0ABW6DH83_9BACT</name>
<dbReference type="InterPro" id="IPR000182">
    <property type="entry name" value="GNAT_dom"/>
</dbReference>
<dbReference type="PANTHER" id="PTHR43792:SF1">
    <property type="entry name" value="N-ACETYLTRANSFERASE DOMAIN-CONTAINING PROTEIN"/>
    <property type="match status" value="1"/>
</dbReference>
<dbReference type="Proteomes" id="UP001598138">
    <property type="component" value="Unassembled WGS sequence"/>
</dbReference>
<reference evidence="2 3" key="1">
    <citation type="submission" date="2024-03" db="EMBL/GenBank/DDBJ databases">
        <title>Aquirufa genome sequencing.</title>
        <authorList>
            <person name="Pitt A."/>
            <person name="Hahn M.W."/>
        </authorList>
    </citation>
    <scope>NUCLEOTIDE SEQUENCE [LARGE SCALE GENOMIC DNA]</scope>
    <source>
        <strain evidence="2 3">OSTEICH-129V</strain>
    </source>
</reference>
<feature type="domain" description="N-acetyltransferase" evidence="1">
    <location>
        <begin position="8"/>
        <end position="141"/>
    </location>
</feature>
<organism evidence="2 3">
    <name type="scientific">Aquirufa avitistagni</name>
    <dbReference type="NCBI Taxonomy" id="3104728"/>
    <lineage>
        <taxon>Bacteria</taxon>
        <taxon>Pseudomonadati</taxon>
        <taxon>Bacteroidota</taxon>
        <taxon>Cytophagia</taxon>
        <taxon>Cytophagales</taxon>
        <taxon>Flectobacillaceae</taxon>
        <taxon>Aquirufa</taxon>
    </lineage>
</organism>
<protein>
    <submittedName>
        <fullName evidence="2">GNAT family N-acetyltransferase</fullName>
    </submittedName>
</protein>
<accession>A0ABW6DH83</accession>
<dbReference type="InterPro" id="IPR016181">
    <property type="entry name" value="Acyl_CoA_acyltransferase"/>
</dbReference>
<gene>
    <name evidence="2" type="ORF">U0R10_06605</name>
</gene>